<dbReference type="InterPro" id="IPR029071">
    <property type="entry name" value="Ubiquitin-like_domsf"/>
</dbReference>
<dbReference type="FunCoup" id="A0A2I4B6N7">
    <property type="interactions" value="279"/>
</dbReference>
<dbReference type="GO" id="GO:0030317">
    <property type="term" value="P:flagellated sperm motility"/>
    <property type="evidence" value="ECO:0007669"/>
    <property type="project" value="TreeGrafter"/>
</dbReference>
<dbReference type="KEGG" id="alim:106517230"/>
<proteinExistence type="predicted"/>
<name>A0A2I4B6N7_AUSLI</name>
<dbReference type="Pfam" id="PF00240">
    <property type="entry name" value="ubiquitin"/>
    <property type="match status" value="1"/>
</dbReference>
<organism evidence="2 3">
    <name type="scientific">Austrofundulus limnaeus</name>
    <name type="common">Annual killifish</name>
    <dbReference type="NCBI Taxonomy" id="52670"/>
    <lineage>
        <taxon>Eukaryota</taxon>
        <taxon>Metazoa</taxon>
        <taxon>Chordata</taxon>
        <taxon>Craniata</taxon>
        <taxon>Vertebrata</taxon>
        <taxon>Euteleostomi</taxon>
        <taxon>Actinopterygii</taxon>
        <taxon>Neopterygii</taxon>
        <taxon>Teleostei</taxon>
        <taxon>Neoteleostei</taxon>
        <taxon>Acanthomorphata</taxon>
        <taxon>Ovalentaria</taxon>
        <taxon>Atherinomorphae</taxon>
        <taxon>Cyprinodontiformes</taxon>
        <taxon>Rivulidae</taxon>
        <taxon>Austrofundulus</taxon>
    </lineage>
</organism>
<dbReference type="SUPFAM" id="SSF54236">
    <property type="entry name" value="Ubiquitin-like"/>
    <property type="match status" value="1"/>
</dbReference>
<dbReference type="Gene3D" id="3.10.20.90">
    <property type="entry name" value="Phosphatidylinositol 3-kinase Catalytic Subunit, Chain A, domain 1"/>
    <property type="match status" value="1"/>
</dbReference>
<gene>
    <name evidence="3" type="primary">iqub</name>
</gene>
<dbReference type="RefSeq" id="XP_013863406.1">
    <property type="nucleotide sequence ID" value="XM_014007952.1"/>
</dbReference>
<dbReference type="Proteomes" id="UP000192220">
    <property type="component" value="Unplaced"/>
</dbReference>
<feature type="domain" description="Ubiquitin-like" evidence="1">
    <location>
        <begin position="47"/>
        <end position="123"/>
    </location>
</feature>
<reference evidence="3" key="1">
    <citation type="submission" date="2025-08" db="UniProtKB">
        <authorList>
            <consortium name="RefSeq"/>
        </authorList>
    </citation>
    <scope>IDENTIFICATION</scope>
</reference>
<dbReference type="InterPro" id="IPR037695">
    <property type="entry name" value="IQUB"/>
</dbReference>
<dbReference type="GeneID" id="106517230"/>
<dbReference type="OrthoDB" id="10265862at2759"/>
<dbReference type="PANTHER" id="PTHR21074">
    <property type="entry name" value="IQ AND UBIQUITIN-LIKE DOMAIN-CONTAINING PROTEIN"/>
    <property type="match status" value="1"/>
</dbReference>
<evidence type="ECO:0000313" key="3">
    <source>
        <dbReference type="RefSeq" id="XP_013863406.1"/>
    </source>
</evidence>
<evidence type="ECO:0000259" key="1">
    <source>
        <dbReference type="PROSITE" id="PS50053"/>
    </source>
</evidence>
<dbReference type="GO" id="GO:0031514">
    <property type="term" value="C:motile cilium"/>
    <property type="evidence" value="ECO:0007669"/>
    <property type="project" value="TreeGrafter"/>
</dbReference>
<dbReference type="InterPro" id="IPR000626">
    <property type="entry name" value="Ubiquitin-like_dom"/>
</dbReference>
<protein>
    <submittedName>
        <fullName evidence="3">IQ and ubiquitin-like domain-containing protein</fullName>
    </submittedName>
</protein>
<dbReference type="CTD" id="154865"/>
<dbReference type="Pfam" id="PF25805">
    <property type="entry name" value="IQUB"/>
    <property type="match status" value="1"/>
</dbReference>
<dbReference type="GO" id="GO:0001669">
    <property type="term" value="C:acrosomal vesicle"/>
    <property type="evidence" value="ECO:0007669"/>
    <property type="project" value="TreeGrafter"/>
</dbReference>
<dbReference type="GO" id="GO:0060271">
    <property type="term" value="P:cilium assembly"/>
    <property type="evidence" value="ECO:0007669"/>
    <property type="project" value="TreeGrafter"/>
</dbReference>
<dbReference type="InParanoid" id="A0A2I4B6N7"/>
<evidence type="ECO:0000313" key="2">
    <source>
        <dbReference type="Proteomes" id="UP000192220"/>
    </source>
</evidence>
<keyword evidence="2" id="KW-1185">Reference proteome</keyword>
<dbReference type="PROSITE" id="PS50053">
    <property type="entry name" value="UBIQUITIN_2"/>
    <property type="match status" value="1"/>
</dbReference>
<dbReference type="InterPro" id="IPR057887">
    <property type="entry name" value="IQUB_helical"/>
</dbReference>
<sequence length="703" mass="81207">MGTQADLSKEDQLQLTAPLQPAEEAQSGLIGGDLAESEADNVANSTATVKVVLVPEGHVMTVTFAIGLRIEELKDHLASELRVPPEVLQLTLDGRVVDEQRRLMEHGVRPHSSIRMEVSSTDPCSHSLRPLRPAEHDSMPDVITVQVQREEGVFEEVVVEIELSCHKKPFLGGYRHRLTGVEYHHAAVQTLPKRRPDRGVVIFSRDTQTAEMKCQMQQCPVNACTQMTGSSCFIPSLNDKLLTPGKYITAEEIHDRRLKAVICLQTFARRWLAQQAVERLRGARRRRLVWLEMQKERLQKEKNEQLRDRRERWMNPQRKEDFNLLYHTLEKWRKDEEQQINATLRGAERKAALCSLLEQETQLIASIERHRIHVHADNHDKIIKDFLDRSAAPHRWRAASGRLLEMDTPHILLARELRDLYNNISMEPVDREQRQHFLMTLKDTVKKQDCQLTRDIVDLVNQEVDLMSREVRSCNLQGLRKRICVLFLQYIKTPTFNPNVAKLLKVPQDLSKLKNDIFRCRGCQRYLRSADFKGLQNAWCRNCTGTDNIARSRDELSLYKSILMRLREDEQLLGTDAKIPFLLQVEDMRYLTETVWASRSALSGSSDLYNLVFSRWERQKDWSPWNCILLSKEETSAHSEVEDVHQVYQTTLICWIERRHMMARQHFSHIPKMAKHLGSELAAVLGNQSVSKAITKETGSTSH</sequence>
<accession>A0A2I4B6N7</accession>
<dbReference type="PANTHER" id="PTHR21074:SF0">
    <property type="entry name" value="IQ AND UBIQUITIN-LIKE DOMAIN-CONTAINING PROTEIN"/>
    <property type="match status" value="1"/>
</dbReference>
<dbReference type="STRING" id="52670.A0A2I4B6N7"/>
<dbReference type="AlphaFoldDB" id="A0A2I4B6N7"/>
<dbReference type="CDD" id="cd17061">
    <property type="entry name" value="Ubl_IQUB"/>
    <property type="match status" value="1"/>
</dbReference>